<dbReference type="InterPro" id="IPR006816">
    <property type="entry name" value="ELMO_dom"/>
</dbReference>
<comment type="caution">
    <text evidence="14">The sequence shown here is derived from an EMBL/GenBank/DDBJ whole genome shotgun (WGS) entry which is preliminary data.</text>
</comment>
<dbReference type="Pfam" id="PF03215">
    <property type="entry name" value="Rad17"/>
    <property type="match status" value="1"/>
</dbReference>
<dbReference type="PANTHER" id="PTHR12172">
    <property type="entry name" value="CELL CYCLE CHECKPOINT PROTEIN RAD17"/>
    <property type="match status" value="1"/>
</dbReference>
<dbReference type="InterPro" id="IPR057927">
    <property type="entry name" value="RAD24-like_helical"/>
</dbReference>
<dbReference type="RefSeq" id="XP_040650211.1">
    <property type="nucleotide sequence ID" value="XM_040796781.1"/>
</dbReference>
<comment type="similarity">
    <text evidence="2">Belongs to the rad17/RAD24 family.</text>
</comment>
<evidence type="ECO:0000259" key="13">
    <source>
        <dbReference type="PROSITE" id="PS51335"/>
    </source>
</evidence>
<evidence type="ECO:0000256" key="11">
    <source>
        <dbReference type="ARBA" id="ARBA00024863"/>
    </source>
</evidence>
<organism evidence="14 15">
    <name type="scientific">Penicillium patulum</name>
    <name type="common">Penicillium griseofulvum</name>
    <dbReference type="NCBI Taxonomy" id="5078"/>
    <lineage>
        <taxon>Eukaryota</taxon>
        <taxon>Fungi</taxon>
        <taxon>Dikarya</taxon>
        <taxon>Ascomycota</taxon>
        <taxon>Pezizomycotina</taxon>
        <taxon>Eurotiomycetes</taxon>
        <taxon>Eurotiomycetidae</taxon>
        <taxon>Eurotiales</taxon>
        <taxon>Aspergillaceae</taxon>
        <taxon>Penicillium</taxon>
    </lineage>
</organism>
<dbReference type="InterPro" id="IPR024574">
    <property type="entry name" value="ELMO_ARM"/>
</dbReference>
<dbReference type="GO" id="GO:0003689">
    <property type="term" value="F:DNA clamp loader activity"/>
    <property type="evidence" value="ECO:0007669"/>
    <property type="project" value="TreeGrafter"/>
</dbReference>
<feature type="domain" description="ELMO" evidence="13">
    <location>
        <begin position="240"/>
        <end position="421"/>
    </location>
</feature>
<dbReference type="Pfam" id="PF04727">
    <property type="entry name" value="ELMO_CED12"/>
    <property type="match status" value="1"/>
</dbReference>
<dbReference type="Pfam" id="PF16457">
    <property type="entry name" value="PH_12"/>
    <property type="match status" value="1"/>
</dbReference>
<keyword evidence="4" id="KW-0547">Nucleotide-binding</keyword>
<evidence type="ECO:0000256" key="2">
    <source>
        <dbReference type="ARBA" id="ARBA00006168"/>
    </source>
</evidence>
<evidence type="ECO:0000256" key="5">
    <source>
        <dbReference type="ARBA" id="ARBA00022763"/>
    </source>
</evidence>
<feature type="region of interest" description="Disordered" evidence="12">
    <location>
        <begin position="587"/>
        <end position="611"/>
    </location>
</feature>
<dbReference type="Gene3D" id="2.30.29.30">
    <property type="entry name" value="Pleckstrin-homology domain (PH domain)/Phosphotyrosine-binding domain (PTB)"/>
    <property type="match status" value="1"/>
</dbReference>
<keyword evidence="5" id="KW-0227">DNA damage</keyword>
<dbReference type="InterPro" id="IPR011993">
    <property type="entry name" value="PH-like_dom_sf"/>
</dbReference>
<reference evidence="14 15" key="1">
    <citation type="journal article" date="2016" name="BMC Genomics">
        <title>Genome sequencing and secondary metabolism of the postharvest pathogen Penicillium griseofulvum.</title>
        <authorList>
            <person name="Banani H."/>
            <person name="Marcet-Houben M."/>
            <person name="Ballester A.R."/>
            <person name="Abbruscato P."/>
            <person name="Gonzalez-Candelas L."/>
            <person name="Gabaldon T."/>
            <person name="Spadaro D."/>
        </authorList>
    </citation>
    <scope>NUCLEOTIDE SEQUENCE [LARGE SCALE GENOMIC DNA]</scope>
    <source>
        <strain evidence="14 15">PG3</strain>
    </source>
</reference>
<comment type="function">
    <text evidence="11">Involved in cytoskeletal rearrangements required for phagocytosis of apoptotic cells and cell motility. Acts in association with DOCK1 and CRK. Was initially proposed to be required in complex with DOCK1 to activate Rac Rho small GTPases. May enhance the guanine nucleotide exchange factor (GEF) activity of DOCK1.</text>
</comment>
<dbReference type="GO" id="GO:0006915">
    <property type="term" value="P:apoptotic process"/>
    <property type="evidence" value="ECO:0007669"/>
    <property type="project" value="UniProtKB-KW"/>
</dbReference>
<dbReference type="PROSITE" id="PS51335">
    <property type="entry name" value="ELMO"/>
    <property type="match status" value="1"/>
</dbReference>
<dbReference type="STRING" id="5078.A0A135LRS8"/>
<dbReference type="InterPro" id="IPR001849">
    <property type="entry name" value="PH_domain"/>
</dbReference>
<feature type="region of interest" description="Disordered" evidence="12">
    <location>
        <begin position="841"/>
        <end position="901"/>
    </location>
</feature>
<accession>A0A135LRS8</accession>
<feature type="region of interest" description="Disordered" evidence="12">
    <location>
        <begin position="256"/>
        <end position="275"/>
    </location>
</feature>
<comment type="subcellular location">
    <subcellularLocation>
        <location evidence="1">Nucleus</location>
    </subcellularLocation>
</comment>
<sequence length="1511" mass="168807">METVNVAELVERLGSDEDAVRKMAVFKLQSNIGDPSFADIFIAEGGLVRLRYLTLHASGNTLAYSLTSFSRLLDVDKGWECVDQELVERIVELIVTHPLVNILRGAMSILVSIVSHPYAGNRTSQVDNFGFRALKPAIAIYPQFLEMLVSRLSSADHALCANALQLINSLMRDSITHDPEAEWPKFIQKLQDLGVIRAVYVLMQDSALQDLAHPLLEFQSLTKILLRKWRDIPVHQEKPEHRRALKGIYLASNPEKIPDEATENGDDTRRSRRHHPEKWRRLGFETENPAGEFYEVGFLGMMDLADYVRSHGDEFQNMLLEHSTKPARQRCPIARASLAVTSILYEHFEVEKSDMDDTKTYLISESRTGFDKLFQPLLLHWTRLHVAGLQAFFRLWKATAAEEEDLDKIIELVRILIESVVGGAARIKDVQDVEEELADFEYHRLRGLQMELLELTYEDAWGQHLRQVREELHHEALQFVKEQRIRSLLQGSWFALDSHSKSESGTVQKSTARYQYAQLSHNRRYLHFGQFDLMGDRPPELDTLPEKIDLSIVSSVVSNVSTSPDHSSTATVKTAPRQPATKITIHGFAPSTASGHGKGHSHARSGSRSTQKEVVLLTLRPSSHSIASEWLDGLLMLLNQQPITAETSKLIDLVSNYGLKIRLLNVRFDDATFAGDAPQVPARDGLDEDYYYDVFFVQLIMDGRPPKRQRKSKDSKEQTKSKRNPIIISDSSSPIEPTEPFALSSRPKPSYSRDTTPTRPPSSPSNKKNKSSPNPDPKSKSLHSFFQPATEGQRWAQKTEKQSLPVRETVDVDLIEDDYDSYDEIFTQHLANERAGTGLVAVSSSQTRQPAPKPAPKPKAKAPVKPPRKTRKRFLLSMDSTNGTSKEPLAVQPAGEPDRRPWAQRFAPANLSELAVHKKKVSDVQHWLEDAFAGRRSERLLVLRGPAGSGKTTTISLLSDSLGYDIVEWKNPPVLEFGARDYQSVSAHFEEFLGRGNKFGGLDLENISELDPQKGEKSQDHRILLIEEFPTVLGRASSALTAFRASLQQYLAASANDHARGSSGANHPPIVIIVSETLLGSASSSSDNLTAHRLLGPTIYNHPGTTILDFNSIAPSFMHKALRSILDREALNSRRVQIPGPGVIDSISEIGDIRSAISSLEFLCLKRDTGRWGGSVAKTKKARGEVALTAMEKESLKMITQREASLGMFHAVGKIVYNKRMDPSLIEGDVEILPPPPNYLRRYARPKASQVLVNDLIDETGTDISTFISALHENYIPSCDGDNFTDYFNDCIDALSDSDILSADRRPGQGARSGTGTGITSFGSGVDVLRQEEMSFQVAARGLLFALPYPVKRRVGSGTGRNRAGDAYKMFYPASLRLWRASEEIDGLIDSWMNRLLDPFGQHLSQNSDLTGVSSWKNLQVGRVSTGNEDSSGVVTMMARNDLLLHQLPYMATIRHQDPDYWQLDKITSIHSSENLRNDDMEESPMKPPSSNVLEPEPEEKLILSDDDIVD</sequence>
<evidence type="ECO:0000313" key="14">
    <source>
        <dbReference type="EMBL" id="KXG51675.1"/>
    </source>
</evidence>
<keyword evidence="7" id="KW-0581">Phagocytosis</keyword>
<dbReference type="SUPFAM" id="SSF52540">
    <property type="entry name" value="P-loop containing nucleoside triphosphate hydrolases"/>
    <property type="match status" value="1"/>
</dbReference>
<feature type="compositionally biased region" description="Low complexity" evidence="12">
    <location>
        <begin position="725"/>
        <end position="740"/>
    </location>
</feature>
<dbReference type="Gene3D" id="3.40.50.300">
    <property type="entry name" value="P-loop containing nucleotide triphosphate hydrolases"/>
    <property type="match status" value="1"/>
</dbReference>
<keyword evidence="9" id="KW-0539">Nucleus</keyword>
<evidence type="ECO:0000256" key="3">
    <source>
        <dbReference type="ARBA" id="ARBA00022703"/>
    </source>
</evidence>
<protein>
    <submittedName>
        <fullName evidence="14">Engulfment/cell motility, ELMO</fullName>
    </submittedName>
</protein>
<dbReference type="EMBL" id="LHQR01000029">
    <property type="protein sequence ID" value="KXG51675.1"/>
    <property type="molecule type" value="Genomic_DNA"/>
</dbReference>
<keyword evidence="3" id="KW-0053">Apoptosis</keyword>
<dbReference type="GO" id="GO:0033314">
    <property type="term" value="P:mitotic DNA replication checkpoint signaling"/>
    <property type="evidence" value="ECO:0007669"/>
    <property type="project" value="TreeGrafter"/>
</dbReference>
<dbReference type="GO" id="GO:0000077">
    <property type="term" value="P:DNA damage checkpoint signaling"/>
    <property type="evidence" value="ECO:0007669"/>
    <property type="project" value="TreeGrafter"/>
</dbReference>
<dbReference type="GO" id="GO:0005524">
    <property type="term" value="F:ATP binding"/>
    <property type="evidence" value="ECO:0007669"/>
    <property type="project" value="UniProtKB-KW"/>
</dbReference>
<feature type="region of interest" description="Disordered" evidence="12">
    <location>
        <begin position="703"/>
        <end position="802"/>
    </location>
</feature>
<evidence type="ECO:0000256" key="8">
    <source>
        <dbReference type="ARBA" id="ARBA00023036"/>
    </source>
</evidence>
<feature type="region of interest" description="Disordered" evidence="12">
    <location>
        <begin position="1475"/>
        <end position="1511"/>
    </location>
</feature>
<evidence type="ECO:0000313" key="15">
    <source>
        <dbReference type="Proteomes" id="UP000070168"/>
    </source>
</evidence>
<dbReference type="OMA" id="KNHTHAR"/>
<dbReference type="Gene3D" id="1.25.10.10">
    <property type="entry name" value="Leucine-rich Repeat Variant"/>
    <property type="match status" value="1"/>
</dbReference>
<proteinExistence type="inferred from homology"/>
<dbReference type="PANTHER" id="PTHR12172:SF0">
    <property type="entry name" value="CELL CYCLE CHECKPOINT PROTEIN RAD17"/>
    <property type="match status" value="1"/>
</dbReference>
<dbReference type="SUPFAM" id="SSF48371">
    <property type="entry name" value="ARM repeat"/>
    <property type="match status" value="1"/>
</dbReference>
<keyword evidence="8" id="KW-0729">SH3-binding</keyword>
<dbReference type="GO" id="GO:0005634">
    <property type="term" value="C:nucleus"/>
    <property type="evidence" value="ECO:0007669"/>
    <property type="project" value="UniProtKB-SubCell"/>
</dbReference>
<evidence type="ECO:0000256" key="12">
    <source>
        <dbReference type="SAM" id="MobiDB-lite"/>
    </source>
</evidence>
<evidence type="ECO:0000256" key="1">
    <source>
        <dbReference type="ARBA" id="ARBA00004123"/>
    </source>
</evidence>
<dbReference type="GO" id="GO:0003682">
    <property type="term" value="F:chromatin binding"/>
    <property type="evidence" value="ECO:0007669"/>
    <property type="project" value="TreeGrafter"/>
</dbReference>
<evidence type="ECO:0000256" key="4">
    <source>
        <dbReference type="ARBA" id="ARBA00022741"/>
    </source>
</evidence>
<dbReference type="Pfam" id="PF11841">
    <property type="entry name" value="ELMO_ARM"/>
    <property type="match status" value="1"/>
</dbReference>
<dbReference type="Proteomes" id="UP000070168">
    <property type="component" value="Unassembled WGS sequence"/>
</dbReference>
<gene>
    <name evidence="14" type="ORF">PGRI_090680</name>
</gene>
<keyword evidence="15" id="KW-1185">Reference proteome</keyword>
<dbReference type="Pfam" id="PF25812">
    <property type="entry name" value="RAD24_helical"/>
    <property type="match status" value="1"/>
</dbReference>
<dbReference type="InterPro" id="IPR027417">
    <property type="entry name" value="P-loop_NTPase"/>
</dbReference>
<feature type="compositionally biased region" description="Basic residues" evidence="12">
    <location>
        <begin position="856"/>
        <end position="874"/>
    </location>
</feature>
<dbReference type="GeneID" id="63712081"/>
<dbReference type="GO" id="GO:0017124">
    <property type="term" value="F:SH3 domain binding"/>
    <property type="evidence" value="ECO:0007669"/>
    <property type="project" value="UniProtKB-KW"/>
</dbReference>
<evidence type="ECO:0000256" key="6">
    <source>
        <dbReference type="ARBA" id="ARBA00022840"/>
    </source>
</evidence>
<dbReference type="GO" id="GO:0006281">
    <property type="term" value="P:DNA repair"/>
    <property type="evidence" value="ECO:0007669"/>
    <property type="project" value="InterPro"/>
</dbReference>
<evidence type="ECO:0000256" key="10">
    <source>
        <dbReference type="ARBA" id="ARBA00023306"/>
    </source>
</evidence>
<keyword evidence="10" id="KW-0131">Cell cycle</keyword>
<dbReference type="InterPro" id="IPR004582">
    <property type="entry name" value="Checkpoint_prot_Rad17_Rad24"/>
</dbReference>
<dbReference type="InterPro" id="IPR016024">
    <property type="entry name" value="ARM-type_fold"/>
</dbReference>
<dbReference type="OrthoDB" id="28413at2759"/>
<keyword evidence="6" id="KW-0067">ATP-binding</keyword>
<name>A0A135LRS8_PENPA</name>
<evidence type="ECO:0000256" key="7">
    <source>
        <dbReference type="ARBA" id="ARBA00022907"/>
    </source>
</evidence>
<evidence type="ECO:0000256" key="9">
    <source>
        <dbReference type="ARBA" id="ARBA00023242"/>
    </source>
</evidence>
<dbReference type="InterPro" id="IPR011989">
    <property type="entry name" value="ARM-like"/>
</dbReference>